<accession>A0ACC1QLB2</accession>
<evidence type="ECO:0000313" key="2">
    <source>
        <dbReference type="Proteomes" id="UP001148737"/>
    </source>
</evidence>
<keyword evidence="2" id="KW-1185">Reference proteome</keyword>
<proteinExistence type="predicted"/>
<name>A0ACC1QLB2_9HYPO</name>
<dbReference type="EMBL" id="JANAKD010001484">
    <property type="protein sequence ID" value="KAJ3478977.1"/>
    <property type="molecule type" value="Genomic_DNA"/>
</dbReference>
<dbReference type="Proteomes" id="UP001148737">
    <property type="component" value="Unassembled WGS sequence"/>
</dbReference>
<comment type="caution">
    <text evidence="1">The sequence shown here is derived from an EMBL/GenBank/DDBJ whole genome shotgun (WGS) entry which is preliminary data.</text>
</comment>
<sequence length="333" mass="34258">MPAPDSFGVNCPFGGTFYSGINIPYLGCCTTDPSTTDDGQCPPDSIRAASFDPAAYSQITKQECAAPDSGAEWYTCAGIKPPFMGCCTINACAKNGCPQANLAAAKANSDPDLAMPFINPSKWASTASTATPSSSTTATSTSATSATSVTSTSSTSSESPSSTSSSSSTATHSDHQGLQTGAVVGLAIGTAAAVSIIAILLFWIVRRKRRLAQRHHYASPGTPSMAGDGKSVAPSPATPQWSFNHAESYAKTVPYQSLQQDNGTSEPYATSGPYQISRQGHANEGRYSVPPEYSAVTTGSPAPTELPGSARTAVFELHGDTSPEIGGSGFTPR</sequence>
<evidence type="ECO:0000313" key="1">
    <source>
        <dbReference type="EMBL" id="KAJ3478977.1"/>
    </source>
</evidence>
<protein>
    <submittedName>
        <fullName evidence="1">Uncharacterized protein</fullName>
    </submittedName>
</protein>
<gene>
    <name evidence="1" type="ORF">NLG97_g8436</name>
</gene>
<reference evidence="1" key="1">
    <citation type="submission" date="2022-07" db="EMBL/GenBank/DDBJ databases">
        <title>Genome Sequence of Lecanicillium saksenae.</title>
        <authorList>
            <person name="Buettner E."/>
        </authorList>
    </citation>
    <scope>NUCLEOTIDE SEQUENCE</scope>
    <source>
        <strain evidence="1">VT-O1</strain>
    </source>
</reference>
<organism evidence="1 2">
    <name type="scientific">Lecanicillium saksenae</name>
    <dbReference type="NCBI Taxonomy" id="468837"/>
    <lineage>
        <taxon>Eukaryota</taxon>
        <taxon>Fungi</taxon>
        <taxon>Dikarya</taxon>
        <taxon>Ascomycota</taxon>
        <taxon>Pezizomycotina</taxon>
        <taxon>Sordariomycetes</taxon>
        <taxon>Hypocreomycetidae</taxon>
        <taxon>Hypocreales</taxon>
        <taxon>Cordycipitaceae</taxon>
        <taxon>Lecanicillium</taxon>
    </lineage>
</organism>